<comment type="caution">
    <text evidence="2">The sequence shown here is derived from an EMBL/GenBank/DDBJ whole genome shotgun (WGS) entry which is preliminary data.</text>
</comment>
<evidence type="ECO:0000256" key="1">
    <source>
        <dbReference type="SAM" id="Phobius"/>
    </source>
</evidence>
<dbReference type="AlphaFoldDB" id="A0A839UB14"/>
<evidence type="ECO:0000313" key="2">
    <source>
        <dbReference type="EMBL" id="MBB3148138.1"/>
    </source>
</evidence>
<dbReference type="GO" id="GO:0042925">
    <property type="term" value="F:benzoate transmembrane transporter activity"/>
    <property type="evidence" value="ECO:0007669"/>
    <property type="project" value="InterPro"/>
</dbReference>
<dbReference type="Proteomes" id="UP000554520">
    <property type="component" value="Unassembled WGS sequence"/>
</dbReference>
<keyword evidence="1" id="KW-0812">Transmembrane</keyword>
<gene>
    <name evidence="2" type="ORF">FHS21_004581</name>
</gene>
<proteinExistence type="predicted"/>
<keyword evidence="1" id="KW-0472">Membrane</keyword>
<dbReference type="InterPro" id="IPR004711">
    <property type="entry name" value="Benzoate_Transporter"/>
</dbReference>
<name>A0A839UB14_9HYPH</name>
<keyword evidence="3" id="KW-1185">Reference proteome</keyword>
<dbReference type="GO" id="GO:0016020">
    <property type="term" value="C:membrane"/>
    <property type="evidence" value="ECO:0007669"/>
    <property type="project" value="InterPro"/>
</dbReference>
<accession>A0A839UB14</accession>
<feature type="transmembrane region" description="Helical" evidence="1">
    <location>
        <begin position="69"/>
        <end position="87"/>
    </location>
</feature>
<reference evidence="2 3" key="1">
    <citation type="submission" date="2020-08" db="EMBL/GenBank/DDBJ databases">
        <title>Genomic Encyclopedia of Type Strains, Phase III (KMG-III): the genomes of soil and plant-associated and newly described type strains.</title>
        <authorList>
            <person name="Whitman W."/>
        </authorList>
    </citation>
    <scope>NUCLEOTIDE SEQUENCE [LARGE SCALE GENOMIC DNA]</scope>
    <source>
        <strain evidence="2 3">CECT 7015</strain>
    </source>
</reference>
<dbReference type="Pfam" id="PF03594">
    <property type="entry name" value="BenE"/>
    <property type="match status" value="1"/>
</dbReference>
<keyword evidence="1" id="KW-1133">Transmembrane helix</keyword>
<sequence>MRHAQPHCHVLLKIEGADTPDDSDMFVRTGRLEQGGALCRDGRQLRALCSAFGLLAGAAVPIALSLPSVLIGTVAGLAMIGVLLSAFQNAFGKSLGNQTGAFVALAVAMSNVSLVGISAPFWALGAGVIVSTLVEAGTLSEKQVA</sequence>
<organism evidence="2 3">
    <name type="scientific">Phyllobacterium trifolii</name>
    <dbReference type="NCBI Taxonomy" id="300193"/>
    <lineage>
        <taxon>Bacteria</taxon>
        <taxon>Pseudomonadati</taxon>
        <taxon>Pseudomonadota</taxon>
        <taxon>Alphaproteobacteria</taxon>
        <taxon>Hyphomicrobiales</taxon>
        <taxon>Phyllobacteriaceae</taxon>
        <taxon>Phyllobacterium</taxon>
    </lineage>
</organism>
<protein>
    <submittedName>
        <fullName evidence="2">Uncharacterized protein</fullName>
    </submittedName>
</protein>
<feature type="transmembrane region" description="Helical" evidence="1">
    <location>
        <begin position="45"/>
        <end position="63"/>
    </location>
</feature>
<dbReference type="EMBL" id="JACHXN010000017">
    <property type="protein sequence ID" value="MBB3148138.1"/>
    <property type="molecule type" value="Genomic_DNA"/>
</dbReference>
<feature type="transmembrane region" description="Helical" evidence="1">
    <location>
        <begin position="99"/>
        <end position="123"/>
    </location>
</feature>
<evidence type="ECO:0000313" key="3">
    <source>
        <dbReference type="Proteomes" id="UP000554520"/>
    </source>
</evidence>